<comment type="caution">
    <text evidence="3">The sequence shown here is derived from an EMBL/GenBank/DDBJ whole genome shotgun (WGS) entry which is preliminary data.</text>
</comment>
<name>A0A8H3BBU2_9AGAM</name>
<organism evidence="3 5">
    <name type="scientific">Rhizoctonia solani</name>
    <dbReference type="NCBI Taxonomy" id="456999"/>
    <lineage>
        <taxon>Eukaryota</taxon>
        <taxon>Fungi</taxon>
        <taxon>Dikarya</taxon>
        <taxon>Basidiomycota</taxon>
        <taxon>Agaricomycotina</taxon>
        <taxon>Agaricomycetes</taxon>
        <taxon>Cantharellales</taxon>
        <taxon>Ceratobasidiaceae</taxon>
        <taxon>Rhizoctonia</taxon>
    </lineage>
</organism>
<dbReference type="InterPro" id="IPR050309">
    <property type="entry name" value="Type-B_Carboxylest/Lipase"/>
</dbReference>
<dbReference type="Gene3D" id="3.40.50.1820">
    <property type="entry name" value="alpha/beta hydrolase"/>
    <property type="match status" value="1"/>
</dbReference>
<feature type="signal peptide" evidence="1">
    <location>
        <begin position="1"/>
        <end position="21"/>
    </location>
</feature>
<evidence type="ECO:0000313" key="5">
    <source>
        <dbReference type="Proteomes" id="UP000663888"/>
    </source>
</evidence>
<dbReference type="OrthoDB" id="10251113at2759"/>
<dbReference type="Pfam" id="PF00135">
    <property type="entry name" value="COesterase"/>
    <property type="match status" value="2"/>
</dbReference>
<protein>
    <recommendedName>
        <fullName evidence="2">Carboxylesterase type B domain-containing protein</fullName>
    </recommendedName>
</protein>
<feature type="non-terminal residue" evidence="3">
    <location>
        <position position="1"/>
    </location>
</feature>
<feature type="chain" id="PRO_5036265441" description="Carboxylesterase type B domain-containing protein" evidence="1">
    <location>
        <begin position="22"/>
        <end position="220"/>
    </location>
</feature>
<dbReference type="InterPro" id="IPR029058">
    <property type="entry name" value="AB_hydrolase_fold"/>
</dbReference>
<dbReference type="InterPro" id="IPR002018">
    <property type="entry name" value="CarbesteraseB"/>
</dbReference>
<sequence>MFRLATTFVSLSLVVLPPVWAAGPVVHGRNGLSYFGLRNATAGQDYFLGIPFAEPPIGPRRFKPPVAWTGEISEVNATRYGASCEQSIPSTTNNTISEDCLTLNIWKPTHVTGKLPVMVYIYGGGFYAGESVLYPGTFLVERANKIGKPIIYITINYRLGIYGCEPYYAENIKQAYDLILVPPGQAAYDAGGSNLGFKDQRLALEWIQQNIQYFGGDSNK</sequence>
<evidence type="ECO:0000256" key="1">
    <source>
        <dbReference type="SAM" id="SignalP"/>
    </source>
</evidence>
<gene>
    <name evidence="4" type="ORF">RDB_LOCUS168467</name>
    <name evidence="3" type="ORF">RDB_LOCUS72074</name>
</gene>
<dbReference type="SUPFAM" id="SSF53474">
    <property type="entry name" value="alpha/beta-Hydrolases"/>
    <property type="match status" value="1"/>
</dbReference>
<dbReference type="InterPro" id="IPR019819">
    <property type="entry name" value="Carboxylesterase_B_CS"/>
</dbReference>
<dbReference type="EMBL" id="CAJMWX010001044">
    <property type="protein sequence ID" value="CAE6452778.1"/>
    <property type="molecule type" value="Genomic_DNA"/>
</dbReference>
<dbReference type="Proteomes" id="UP000663888">
    <property type="component" value="Unassembled WGS sequence"/>
</dbReference>
<dbReference type="PANTHER" id="PTHR11559">
    <property type="entry name" value="CARBOXYLESTERASE"/>
    <property type="match status" value="1"/>
</dbReference>
<evidence type="ECO:0000259" key="2">
    <source>
        <dbReference type="Pfam" id="PF00135"/>
    </source>
</evidence>
<dbReference type="Proteomes" id="UP000663861">
    <property type="component" value="Unassembled WGS sequence"/>
</dbReference>
<evidence type="ECO:0000313" key="4">
    <source>
        <dbReference type="EMBL" id="CAE6528141.1"/>
    </source>
</evidence>
<proteinExistence type="predicted"/>
<evidence type="ECO:0000313" key="3">
    <source>
        <dbReference type="EMBL" id="CAE6452778.1"/>
    </source>
</evidence>
<dbReference type="AlphaFoldDB" id="A0A8H3BBU2"/>
<reference evidence="3" key="1">
    <citation type="submission" date="2021-01" db="EMBL/GenBank/DDBJ databases">
        <authorList>
            <person name="Kaushik A."/>
        </authorList>
    </citation>
    <scope>NUCLEOTIDE SEQUENCE</scope>
    <source>
        <strain evidence="3">AG4-R118</strain>
        <strain evidence="4">AG4-RS23</strain>
    </source>
</reference>
<keyword evidence="1" id="KW-0732">Signal</keyword>
<dbReference type="EMBL" id="CAJMWY010004333">
    <property type="protein sequence ID" value="CAE6528141.1"/>
    <property type="molecule type" value="Genomic_DNA"/>
</dbReference>
<accession>A0A8H3BBU2</accession>
<dbReference type="PROSITE" id="PS00941">
    <property type="entry name" value="CARBOXYLESTERASE_B_2"/>
    <property type="match status" value="1"/>
</dbReference>
<feature type="domain" description="Carboxylesterase type B" evidence="2">
    <location>
        <begin position="43"/>
        <end position="163"/>
    </location>
</feature>
<feature type="domain" description="Carboxylesterase type B" evidence="2">
    <location>
        <begin position="193"/>
        <end position="219"/>
    </location>
</feature>